<feature type="compositionally biased region" description="Acidic residues" evidence="2">
    <location>
        <begin position="1"/>
        <end position="10"/>
    </location>
</feature>
<comment type="caution">
    <text evidence="4">The sequence shown here is derived from an EMBL/GenBank/DDBJ whole genome shotgun (WGS) entry which is preliminary data.</text>
</comment>
<gene>
    <name evidence="4" type="ORF">EVAR_77811_1</name>
</gene>
<protein>
    <submittedName>
        <fullName evidence="4">Nucleolar complex protein 3 homolog</fullName>
    </submittedName>
</protein>
<dbReference type="AlphaFoldDB" id="A0A4C1TC34"/>
<evidence type="ECO:0000313" key="4">
    <source>
        <dbReference type="EMBL" id="GBP11694.1"/>
    </source>
</evidence>
<feature type="domain" description="Nucleolar complex-associated protein 3 N-terminal" evidence="3">
    <location>
        <begin position="51"/>
        <end position="145"/>
    </location>
</feature>
<evidence type="ECO:0000259" key="3">
    <source>
        <dbReference type="Pfam" id="PF07540"/>
    </source>
</evidence>
<dbReference type="InterPro" id="IPR016903">
    <property type="entry name" value="Nucleolar_cplx-assoc_3"/>
</dbReference>
<dbReference type="GO" id="GO:0003682">
    <property type="term" value="F:chromatin binding"/>
    <property type="evidence" value="ECO:0007669"/>
    <property type="project" value="TreeGrafter"/>
</dbReference>
<dbReference type="STRING" id="151549.A0A4C1TC34"/>
<dbReference type="GO" id="GO:0005730">
    <property type="term" value="C:nucleolus"/>
    <property type="evidence" value="ECO:0007669"/>
    <property type="project" value="TreeGrafter"/>
</dbReference>
<dbReference type="InterPro" id="IPR011501">
    <property type="entry name" value="Noc3_N"/>
</dbReference>
<dbReference type="PANTHER" id="PTHR14428:SF5">
    <property type="entry name" value="NUCLEOLAR COMPLEX PROTEIN 3 HOMOLOG"/>
    <property type="match status" value="1"/>
</dbReference>
<keyword evidence="5" id="KW-1185">Reference proteome</keyword>
<sequence>MSENSDDEERDSGVEGAPVDAHSEDGYGGSAAPVTAVQLLAERRERLRKERLHIGALCSSLLESPEKRLKNLWAVVRLMDERTRDGSAQLASVRQLAALSALEVFRDLLPEYTIRHQDYNGIKLKKETLALYKYEKELLEVYQRYLQRLERGANALRGRGRGDDRLALVCVRCLCELLAARPYFNFAANIVATVVPLLQARSDAARRLAAEWCTYVLSDDVRGDISVTVVRRVARLARAHGDRLRPEALRCLLALRARDILDDEDELRRRRLRDEKHKKRIVNLSKNEKKRAKKLREVERELQETTARENESARRRHLTEATRSLFHIYFRILKGAPAPALLAAALEGVAAFAHVINVDYYSDLLSSLTALGVRATGAEALRVAHAGLAVLAGRGEVLAADPTPFLDLLFRALASLHHS</sequence>
<dbReference type="Pfam" id="PF07540">
    <property type="entry name" value="NOC3p"/>
    <property type="match status" value="1"/>
</dbReference>
<keyword evidence="1" id="KW-0175">Coiled coil</keyword>
<evidence type="ECO:0000256" key="2">
    <source>
        <dbReference type="SAM" id="MobiDB-lite"/>
    </source>
</evidence>
<feature type="region of interest" description="Disordered" evidence="2">
    <location>
        <begin position="1"/>
        <end position="30"/>
    </location>
</feature>
<accession>A0A4C1TC34</accession>
<dbReference type="GO" id="GO:0006270">
    <property type="term" value="P:DNA replication initiation"/>
    <property type="evidence" value="ECO:0007669"/>
    <property type="project" value="TreeGrafter"/>
</dbReference>
<dbReference type="SUPFAM" id="SSF48371">
    <property type="entry name" value="ARM repeat"/>
    <property type="match status" value="1"/>
</dbReference>
<feature type="coiled-coil region" evidence="1">
    <location>
        <begin position="285"/>
        <end position="315"/>
    </location>
</feature>
<dbReference type="Proteomes" id="UP000299102">
    <property type="component" value="Unassembled WGS sequence"/>
</dbReference>
<dbReference type="OrthoDB" id="10263597at2759"/>
<reference evidence="4 5" key="1">
    <citation type="journal article" date="2019" name="Commun. Biol.">
        <title>The bagworm genome reveals a unique fibroin gene that provides high tensile strength.</title>
        <authorList>
            <person name="Kono N."/>
            <person name="Nakamura H."/>
            <person name="Ohtoshi R."/>
            <person name="Tomita M."/>
            <person name="Numata K."/>
            <person name="Arakawa K."/>
        </authorList>
    </citation>
    <scope>NUCLEOTIDE SEQUENCE [LARGE SCALE GENOMIC DNA]</scope>
</reference>
<dbReference type="EMBL" id="BGZK01000047">
    <property type="protein sequence ID" value="GBP11694.1"/>
    <property type="molecule type" value="Genomic_DNA"/>
</dbReference>
<evidence type="ECO:0000313" key="5">
    <source>
        <dbReference type="Proteomes" id="UP000299102"/>
    </source>
</evidence>
<evidence type="ECO:0000256" key="1">
    <source>
        <dbReference type="SAM" id="Coils"/>
    </source>
</evidence>
<name>A0A4C1TC34_EUMVA</name>
<proteinExistence type="predicted"/>
<organism evidence="4 5">
    <name type="scientific">Eumeta variegata</name>
    <name type="common">Bagworm moth</name>
    <name type="synonym">Eumeta japonica</name>
    <dbReference type="NCBI Taxonomy" id="151549"/>
    <lineage>
        <taxon>Eukaryota</taxon>
        <taxon>Metazoa</taxon>
        <taxon>Ecdysozoa</taxon>
        <taxon>Arthropoda</taxon>
        <taxon>Hexapoda</taxon>
        <taxon>Insecta</taxon>
        <taxon>Pterygota</taxon>
        <taxon>Neoptera</taxon>
        <taxon>Endopterygota</taxon>
        <taxon>Lepidoptera</taxon>
        <taxon>Glossata</taxon>
        <taxon>Ditrysia</taxon>
        <taxon>Tineoidea</taxon>
        <taxon>Psychidae</taxon>
        <taxon>Oiketicinae</taxon>
        <taxon>Eumeta</taxon>
    </lineage>
</organism>
<dbReference type="InterPro" id="IPR016024">
    <property type="entry name" value="ARM-type_fold"/>
</dbReference>
<dbReference type="PANTHER" id="PTHR14428">
    <property type="entry name" value="NUCLEOLAR COMPLEX PROTEIN 3"/>
    <property type="match status" value="1"/>
</dbReference>